<dbReference type="AlphaFoldDB" id="J4G1C8"/>
<dbReference type="OrthoDB" id="3256901at2759"/>
<evidence type="ECO:0000256" key="1">
    <source>
        <dbReference type="SAM" id="MobiDB-lite"/>
    </source>
</evidence>
<dbReference type="Proteomes" id="UP000006352">
    <property type="component" value="Unassembled WGS sequence"/>
</dbReference>
<dbReference type="InParanoid" id="J4G1C8"/>
<reference evidence="2 3" key="1">
    <citation type="journal article" date="2012" name="Appl. Environ. Microbiol.">
        <title>Short-read sequencing for genomic analysis of the brown rot fungus Fibroporia radiculosa.</title>
        <authorList>
            <person name="Tang J.D."/>
            <person name="Perkins A.D."/>
            <person name="Sonstegard T.S."/>
            <person name="Schroeder S.G."/>
            <person name="Burgess S.C."/>
            <person name="Diehl S.V."/>
        </authorList>
    </citation>
    <scope>NUCLEOTIDE SEQUENCE [LARGE SCALE GENOMIC DNA]</scope>
    <source>
        <strain evidence="2 3">TFFH 294</strain>
    </source>
</reference>
<feature type="region of interest" description="Disordered" evidence="1">
    <location>
        <begin position="1"/>
        <end position="34"/>
    </location>
</feature>
<evidence type="ECO:0000313" key="3">
    <source>
        <dbReference type="Proteomes" id="UP000006352"/>
    </source>
</evidence>
<keyword evidence="3" id="KW-1185">Reference proteome</keyword>
<accession>J4G1C8</accession>
<dbReference type="HOGENOM" id="CLU_035517_1_0_1"/>
<dbReference type="RefSeq" id="XP_012179361.1">
    <property type="nucleotide sequence ID" value="XM_012323971.1"/>
</dbReference>
<proteinExistence type="predicted"/>
<protein>
    <submittedName>
        <fullName evidence="2">Uncharacterized protein</fullName>
    </submittedName>
</protein>
<dbReference type="STRING" id="599839.J4G1C8"/>
<name>J4G1C8_9APHY</name>
<evidence type="ECO:0000313" key="2">
    <source>
        <dbReference type="EMBL" id="CCM00078.1"/>
    </source>
</evidence>
<feature type="compositionally biased region" description="Basic and acidic residues" evidence="1">
    <location>
        <begin position="1"/>
        <end position="23"/>
    </location>
</feature>
<dbReference type="GeneID" id="24094989"/>
<sequence>MVKETIRKKDTKTRPKNDSRLNSDLDAAAQRPQSDVDRIDHIHKSLKSLGAPDISREDLTRLYKGQFADALGFLADHVRGRAEVDAARSAIHQARQSETRRRLVYDSTNQSLFLRAKAADSRLRDARNEFDLAQGALTERLDSFSTSQAEADDLQATLDERRLSSLLLQVLEKKEAIRSARISQLSDHMEELRRKSSEAQPIASSGDVDHTTLPRLSERKLRVENTVDTIAALRAYHVKLSSAAREVYPQQTESRLRQAIAAALDLPEDDDRVISAYEGCRRLARSRAEDNLQYGSPLPSEPSQVPSDSDLNNIHSRVAEKETAMQRLFDHTVALMLSCEQLLQSLSIFSDVTAPALRGSLLEEAAKCDGYVDILRREIVHREGLDLKSAPFRMRDKGKSPTQTLTDAQNTIERTHERQAFLRSAVLLDPAAISSRANADVAQLIEKQNEASARVTKLLSRKLQKAQAVDVLKCDIDRITVETEIVGALVGLSGRAG</sequence>
<organism evidence="2 3">
    <name type="scientific">Fibroporia radiculosa</name>
    <dbReference type="NCBI Taxonomy" id="599839"/>
    <lineage>
        <taxon>Eukaryota</taxon>
        <taxon>Fungi</taxon>
        <taxon>Dikarya</taxon>
        <taxon>Basidiomycota</taxon>
        <taxon>Agaricomycotina</taxon>
        <taxon>Agaricomycetes</taxon>
        <taxon>Polyporales</taxon>
        <taxon>Fibroporiaceae</taxon>
        <taxon>Fibroporia</taxon>
    </lineage>
</organism>
<gene>
    <name evidence="2" type="ORF">FIBRA_02105</name>
</gene>
<dbReference type="EMBL" id="HE796965">
    <property type="protein sequence ID" value="CCM00078.1"/>
    <property type="molecule type" value="Genomic_DNA"/>
</dbReference>